<dbReference type="EMBL" id="JACOMF010000027">
    <property type="protein sequence ID" value="MBC4017390.1"/>
    <property type="molecule type" value="Genomic_DNA"/>
</dbReference>
<dbReference type="Proteomes" id="UP000600101">
    <property type="component" value="Unassembled WGS sequence"/>
</dbReference>
<evidence type="ECO:0008006" key="4">
    <source>
        <dbReference type="Google" id="ProtNLM"/>
    </source>
</evidence>
<evidence type="ECO:0000313" key="2">
    <source>
        <dbReference type="EMBL" id="MBC4017390.1"/>
    </source>
</evidence>
<feature type="chain" id="PRO_5040808247" description="Tetratricopeptide repeat protein" evidence="1">
    <location>
        <begin position="25"/>
        <end position="535"/>
    </location>
</feature>
<dbReference type="RefSeq" id="WP_186772150.1">
    <property type="nucleotide sequence ID" value="NZ_JACOMF010000027.1"/>
</dbReference>
<feature type="signal peptide" evidence="1">
    <location>
        <begin position="1"/>
        <end position="24"/>
    </location>
</feature>
<keyword evidence="1" id="KW-0732">Signal</keyword>
<sequence>MRKTAVAGLALAAGLAAGPMPPRAQPMHGHSHAQPGPILGEVHFPVSCTPEAQAAFDTGMKLQHSFWYQAARDAFRDAAQRDPGCAMALWGQALTLLNNPFTPPVAANLREGKTLLDQAEAMGPKTEREAGFIAALATIFAGDDLPGHRARLQRYEEAMAALYQRLPNDPEVAVLYALSLNMAAPATDKTYAKQRRAAAILEAEATRYPQHPGIVHYLIHTYDVPALASQGVPAAERYAALAADAPHALHMPSHIFTRVGRWEESIETNRRSAATARAREEIFDEIHALDYLVYAYLQTGQPMAARRVLAETDRLARWTPDRPLGGYALTAMPARLALELGDWPAAAALDTRSFGVPYVDATTHFTRALGAARTGRPEAATPDIAALKAGATALAGRDAYWQEQVEIMRVAAEGWVAYARGDRDQGLVLLQEATEREARTEKHPVTPGPLAPAREQLAELLLLLDRPADAQREFEAVQQTEPRRFRAVDGAARSAVLAGDRDAARRHYTALLEIAAPAEQPNASLATAREYLAKR</sequence>
<proteinExistence type="predicted"/>
<organism evidence="2 3">
    <name type="scientific">Siccirubricoccus deserti</name>
    <dbReference type="NCBI Taxonomy" id="2013562"/>
    <lineage>
        <taxon>Bacteria</taxon>
        <taxon>Pseudomonadati</taxon>
        <taxon>Pseudomonadota</taxon>
        <taxon>Alphaproteobacteria</taxon>
        <taxon>Acetobacterales</taxon>
        <taxon>Roseomonadaceae</taxon>
        <taxon>Siccirubricoccus</taxon>
    </lineage>
</organism>
<dbReference type="SUPFAM" id="SSF48452">
    <property type="entry name" value="TPR-like"/>
    <property type="match status" value="2"/>
</dbReference>
<dbReference type="Gene3D" id="1.25.40.10">
    <property type="entry name" value="Tetratricopeptide repeat domain"/>
    <property type="match status" value="2"/>
</dbReference>
<keyword evidence="3" id="KW-1185">Reference proteome</keyword>
<protein>
    <recommendedName>
        <fullName evidence="4">Tetratricopeptide repeat protein</fullName>
    </recommendedName>
</protein>
<dbReference type="AlphaFoldDB" id="A0A9X0R0Q3"/>
<reference evidence="2" key="1">
    <citation type="submission" date="2020-08" db="EMBL/GenBank/DDBJ databases">
        <authorList>
            <person name="Hu Y."/>
            <person name="Nguyen S.V."/>
            <person name="Li F."/>
            <person name="Fanning S."/>
        </authorList>
    </citation>
    <scope>NUCLEOTIDE SEQUENCE</scope>
    <source>
        <strain evidence="2">SYSU D8009</strain>
    </source>
</reference>
<evidence type="ECO:0000313" key="3">
    <source>
        <dbReference type="Proteomes" id="UP000600101"/>
    </source>
</evidence>
<dbReference type="InterPro" id="IPR011990">
    <property type="entry name" value="TPR-like_helical_dom_sf"/>
</dbReference>
<comment type="caution">
    <text evidence="2">The sequence shown here is derived from an EMBL/GenBank/DDBJ whole genome shotgun (WGS) entry which is preliminary data.</text>
</comment>
<dbReference type="PANTHER" id="PTHR45588:SF1">
    <property type="entry name" value="WW DOMAIN-CONTAINING PROTEIN"/>
    <property type="match status" value="1"/>
</dbReference>
<dbReference type="PANTHER" id="PTHR45588">
    <property type="entry name" value="TPR DOMAIN-CONTAINING PROTEIN"/>
    <property type="match status" value="1"/>
</dbReference>
<evidence type="ECO:0000256" key="1">
    <source>
        <dbReference type="SAM" id="SignalP"/>
    </source>
</evidence>
<name>A0A9X0R0Q3_9PROT</name>
<gene>
    <name evidence="2" type="ORF">H7965_18945</name>
</gene>
<accession>A0A9X0R0Q3</accession>